<evidence type="ECO:0000256" key="10">
    <source>
        <dbReference type="PIRNR" id="PIRNR001394"/>
    </source>
</evidence>
<keyword evidence="9 10" id="KW-0456">Lyase</keyword>
<dbReference type="NCBIfam" id="TIGR00723">
    <property type="entry name" value="ttdB_fumA_fumB"/>
    <property type="match status" value="1"/>
</dbReference>
<dbReference type="EC" id="4.2.1.2" evidence="10"/>
<reference evidence="13 14" key="1">
    <citation type="submission" date="2020-08" db="EMBL/GenBank/DDBJ databases">
        <title>Novel species isolated from subtropical streams in China.</title>
        <authorList>
            <person name="Lu H."/>
        </authorList>
    </citation>
    <scope>NUCLEOTIDE SEQUENCE [LARGE SCALE GENOMIC DNA]</scope>
    <source>
        <strain evidence="13 14">NL8W</strain>
    </source>
</reference>
<dbReference type="SUPFAM" id="SSF117457">
    <property type="entry name" value="FumA C-terminal domain-like"/>
    <property type="match status" value="1"/>
</dbReference>
<keyword evidence="5 10" id="KW-0004">4Fe-4S</keyword>
<evidence type="ECO:0000256" key="9">
    <source>
        <dbReference type="ARBA" id="ARBA00023239"/>
    </source>
</evidence>
<evidence type="ECO:0000313" key="14">
    <source>
        <dbReference type="Proteomes" id="UP000646911"/>
    </source>
</evidence>
<dbReference type="InterPro" id="IPR036660">
    <property type="entry name" value="Fe-S_hydroAse_TtdB_cat_sf"/>
</dbReference>
<keyword evidence="7 10" id="KW-0408">Iron</keyword>
<evidence type="ECO:0000256" key="6">
    <source>
        <dbReference type="ARBA" id="ARBA00022723"/>
    </source>
</evidence>
<comment type="catalytic activity">
    <reaction evidence="1 10">
        <text>(S)-malate = fumarate + H2O</text>
        <dbReference type="Rhea" id="RHEA:12460"/>
        <dbReference type="ChEBI" id="CHEBI:15377"/>
        <dbReference type="ChEBI" id="CHEBI:15589"/>
        <dbReference type="ChEBI" id="CHEBI:29806"/>
        <dbReference type="EC" id="4.2.1.2"/>
    </reaction>
</comment>
<feature type="domain" description="Fe-S hydro-lyase tartrate dehydratase alpha-type catalytic" evidence="11">
    <location>
        <begin position="11"/>
        <end position="285"/>
    </location>
</feature>
<comment type="similarity">
    <text evidence="3 10">Belongs to the class-I fumarase family.</text>
</comment>
<dbReference type="Proteomes" id="UP000646911">
    <property type="component" value="Unassembled WGS sequence"/>
</dbReference>
<dbReference type="InterPro" id="IPR004647">
    <property type="entry name" value="Fe-S_hydro-lyase_TtdB-typ_cat"/>
</dbReference>
<accession>A0ABR6Z4D3</accession>
<dbReference type="PIRSF" id="PIRSF001394">
    <property type="entry name" value="Fe_dep_fumar_hy"/>
    <property type="match status" value="1"/>
</dbReference>
<organism evidence="13 14">
    <name type="scientific">Undibacterium umbellatum</name>
    <dbReference type="NCBI Taxonomy" id="2762300"/>
    <lineage>
        <taxon>Bacteria</taxon>
        <taxon>Pseudomonadati</taxon>
        <taxon>Pseudomonadota</taxon>
        <taxon>Betaproteobacteria</taxon>
        <taxon>Burkholderiales</taxon>
        <taxon>Oxalobacteraceae</taxon>
        <taxon>Undibacterium</taxon>
    </lineage>
</organism>
<evidence type="ECO:0000259" key="12">
    <source>
        <dbReference type="Pfam" id="PF05683"/>
    </source>
</evidence>
<dbReference type="NCBIfam" id="TIGR00722">
    <property type="entry name" value="ttdA_fumA_fumB"/>
    <property type="match status" value="1"/>
</dbReference>
<dbReference type="Pfam" id="PF05681">
    <property type="entry name" value="Fumerase"/>
    <property type="match status" value="1"/>
</dbReference>
<dbReference type="InterPro" id="IPR004646">
    <property type="entry name" value="Fe-S_hydro-lyase_TtdA-typ_cat"/>
</dbReference>
<evidence type="ECO:0000256" key="4">
    <source>
        <dbReference type="ARBA" id="ARBA00011738"/>
    </source>
</evidence>
<dbReference type="EMBL" id="JACOFX010000001">
    <property type="protein sequence ID" value="MBC3906002.1"/>
    <property type="molecule type" value="Genomic_DNA"/>
</dbReference>
<dbReference type="RefSeq" id="WP_186951260.1">
    <property type="nucleotide sequence ID" value="NZ_JACOFX010000001.1"/>
</dbReference>
<evidence type="ECO:0000259" key="11">
    <source>
        <dbReference type="Pfam" id="PF05681"/>
    </source>
</evidence>
<keyword evidence="6 10" id="KW-0479">Metal-binding</keyword>
<comment type="caution">
    <text evidence="13">The sequence shown here is derived from an EMBL/GenBank/DDBJ whole genome shotgun (WGS) entry which is preliminary data.</text>
</comment>
<dbReference type="Pfam" id="PF05683">
    <property type="entry name" value="Fumerase_C"/>
    <property type="match status" value="1"/>
</dbReference>
<keyword evidence="14" id="KW-1185">Reference proteome</keyword>
<evidence type="ECO:0000256" key="8">
    <source>
        <dbReference type="ARBA" id="ARBA00023014"/>
    </source>
</evidence>
<evidence type="ECO:0000256" key="7">
    <source>
        <dbReference type="ARBA" id="ARBA00023004"/>
    </source>
</evidence>
<dbReference type="Gene3D" id="3.20.130.10">
    <property type="entry name" value="Fe-S hydro-lyase, tartrate dehydratase beta-type, catalytic domain"/>
    <property type="match status" value="1"/>
</dbReference>
<evidence type="ECO:0000256" key="3">
    <source>
        <dbReference type="ARBA" id="ARBA00008876"/>
    </source>
</evidence>
<protein>
    <recommendedName>
        <fullName evidence="10">Fumarate hydratase class I</fullName>
        <ecNumber evidence="10">4.2.1.2</ecNumber>
    </recommendedName>
</protein>
<gene>
    <name evidence="13" type="ORF">H8L47_00335</name>
</gene>
<evidence type="ECO:0000313" key="13">
    <source>
        <dbReference type="EMBL" id="MBC3906002.1"/>
    </source>
</evidence>
<comment type="cofactor">
    <cofactor evidence="2 10">
        <name>[4Fe-4S] cluster</name>
        <dbReference type="ChEBI" id="CHEBI:49883"/>
    </cofactor>
</comment>
<evidence type="ECO:0000256" key="5">
    <source>
        <dbReference type="ARBA" id="ARBA00022485"/>
    </source>
</evidence>
<evidence type="ECO:0000256" key="1">
    <source>
        <dbReference type="ARBA" id="ARBA00000929"/>
    </source>
</evidence>
<feature type="domain" description="Fe-S hydro-lyase tartrate dehydratase beta-type catalytic" evidence="12">
    <location>
        <begin position="289"/>
        <end position="490"/>
    </location>
</feature>
<dbReference type="PANTHER" id="PTHR43351">
    <property type="entry name" value="L(+)-TARTRATE DEHYDRATASE SUBUNIT BETA"/>
    <property type="match status" value="1"/>
</dbReference>
<comment type="subunit">
    <text evidence="4 10">Homodimer.</text>
</comment>
<keyword evidence="8 10" id="KW-0411">Iron-sulfur</keyword>
<evidence type="ECO:0000256" key="2">
    <source>
        <dbReference type="ARBA" id="ARBA00001966"/>
    </source>
</evidence>
<name>A0ABR6Z4D3_9BURK</name>
<comment type="function">
    <text evidence="10">Catalyzes the reversible hydration of fumarate to (S)-malate.</text>
</comment>
<dbReference type="InterPro" id="IPR011167">
    <property type="entry name" value="Fe_dep_fumarate_hydratase"/>
</dbReference>
<sequence length="507" mass="54719">MTVIKQDDLIESVAAALQYISYYHPADYIAHLARAYEAEQSPAAKDAIAQILTNSRMCAEGRRPICQDTGIVNVFLKIGMGVRFEGFSGSIIDAVNEGVRRGYNDPDNKLRASIVADPHFERKNTKDNTPAVVHMELVPGNTVDVKVAAKGGGSENKTKFVMLNPSDSLIDWVMKTVPTMGAGWCPPGMLGIGIGGTAEKAMLMAKESLMDDIDMYELKQRGPQNKTEELRIELCDKINALGIGAQGLGGLTTVLDVKINMYPTHAASKPVAMIPNCAATRHAHFVLDGSGPSYIEPPKLSDWPDVSWAPDTEKSKRVDLNTLTKEEVASWKPGQTLLLNGKMLTGRDAAHKRIQDMLAKGEQLPVDFTNRVIYYVGPVDPVRDEAVGPAGPTTATRMDKFTDMMLEKTGLISMIGKAERGPVAIESIRKHQSAYLMAVGGAAYLVSKAIKSASVVGFADLGMEAIYEFDVVDMPVTVAVDSSGTSVHNTGPKEWQAKIGIIPVSAS</sequence>
<proteinExistence type="inferred from homology"/>
<dbReference type="PANTHER" id="PTHR43351:SF2">
    <property type="entry name" value="L(+)-TARTRATE DEHYDRATASE SUBUNIT BETA-RELATED"/>
    <property type="match status" value="1"/>
</dbReference>